<dbReference type="InterPro" id="IPR009057">
    <property type="entry name" value="Homeodomain-like_sf"/>
</dbReference>
<dbReference type="PANTHER" id="PTHR46796:SF2">
    <property type="entry name" value="TRANSCRIPTIONAL REGULATORY PROTEIN"/>
    <property type="match status" value="1"/>
</dbReference>
<gene>
    <name evidence="5" type="ORF">GCM10009839_57670</name>
</gene>
<protein>
    <submittedName>
        <fullName evidence="5">Helix-turn-helix transcriptional regulator</fullName>
    </submittedName>
</protein>
<name>A0ABP5GIE0_9ACTN</name>
<evidence type="ECO:0000256" key="3">
    <source>
        <dbReference type="ARBA" id="ARBA00023163"/>
    </source>
</evidence>
<keyword evidence="2" id="KW-0238">DNA-binding</keyword>
<evidence type="ECO:0000313" key="5">
    <source>
        <dbReference type="EMBL" id="GAA2045932.1"/>
    </source>
</evidence>
<dbReference type="Pfam" id="PF12833">
    <property type="entry name" value="HTH_18"/>
    <property type="match status" value="1"/>
</dbReference>
<dbReference type="PANTHER" id="PTHR46796">
    <property type="entry name" value="HTH-TYPE TRANSCRIPTIONAL ACTIVATOR RHAS-RELATED"/>
    <property type="match status" value="1"/>
</dbReference>
<dbReference type="InterPro" id="IPR018062">
    <property type="entry name" value="HTH_AraC-typ_CS"/>
</dbReference>
<comment type="caution">
    <text evidence="5">The sequence shown here is derived from an EMBL/GenBank/DDBJ whole genome shotgun (WGS) entry which is preliminary data.</text>
</comment>
<dbReference type="SUPFAM" id="SSF46689">
    <property type="entry name" value="Homeodomain-like"/>
    <property type="match status" value="2"/>
</dbReference>
<accession>A0ABP5GIE0</accession>
<keyword evidence="1" id="KW-0805">Transcription regulation</keyword>
<evidence type="ECO:0000256" key="2">
    <source>
        <dbReference type="ARBA" id="ARBA00023125"/>
    </source>
</evidence>
<keyword evidence="3" id="KW-0804">Transcription</keyword>
<dbReference type="PROSITE" id="PS00041">
    <property type="entry name" value="HTH_ARAC_FAMILY_1"/>
    <property type="match status" value="1"/>
</dbReference>
<sequence length="137" mass="14945">MQRAKDLADARYAEPLTVADLAAAASLSRAHFSREFRRAFGESPHAYLLTRRLERAAALLRHTDYAVADICCAVGLTSVGSFTTSFTRVYGRSPAAYRAAYPPASDFVLVPACALREYGRPRNRTFREDAAEAGGLA</sequence>
<dbReference type="PROSITE" id="PS01124">
    <property type="entry name" value="HTH_ARAC_FAMILY_2"/>
    <property type="match status" value="1"/>
</dbReference>
<evidence type="ECO:0000256" key="1">
    <source>
        <dbReference type="ARBA" id="ARBA00023015"/>
    </source>
</evidence>
<dbReference type="SMART" id="SM00342">
    <property type="entry name" value="HTH_ARAC"/>
    <property type="match status" value="1"/>
</dbReference>
<dbReference type="EMBL" id="BAAAQN010000039">
    <property type="protein sequence ID" value="GAA2045932.1"/>
    <property type="molecule type" value="Genomic_DNA"/>
</dbReference>
<reference evidence="6" key="1">
    <citation type="journal article" date="2019" name="Int. J. Syst. Evol. Microbiol.">
        <title>The Global Catalogue of Microorganisms (GCM) 10K type strain sequencing project: providing services to taxonomists for standard genome sequencing and annotation.</title>
        <authorList>
            <consortium name="The Broad Institute Genomics Platform"/>
            <consortium name="The Broad Institute Genome Sequencing Center for Infectious Disease"/>
            <person name="Wu L."/>
            <person name="Ma J."/>
        </authorList>
    </citation>
    <scope>NUCLEOTIDE SEQUENCE [LARGE SCALE GENOMIC DNA]</scope>
    <source>
        <strain evidence="6">JCM 16014</strain>
    </source>
</reference>
<dbReference type="Proteomes" id="UP001500751">
    <property type="component" value="Unassembled WGS sequence"/>
</dbReference>
<proteinExistence type="predicted"/>
<dbReference type="InterPro" id="IPR050204">
    <property type="entry name" value="AraC_XylS_family_regulators"/>
</dbReference>
<feature type="domain" description="HTH araC/xylS-type" evidence="4">
    <location>
        <begin position="2"/>
        <end position="100"/>
    </location>
</feature>
<evidence type="ECO:0000313" key="6">
    <source>
        <dbReference type="Proteomes" id="UP001500751"/>
    </source>
</evidence>
<organism evidence="5 6">
    <name type="scientific">Catenulispora yoronensis</name>
    <dbReference type="NCBI Taxonomy" id="450799"/>
    <lineage>
        <taxon>Bacteria</taxon>
        <taxon>Bacillati</taxon>
        <taxon>Actinomycetota</taxon>
        <taxon>Actinomycetes</taxon>
        <taxon>Catenulisporales</taxon>
        <taxon>Catenulisporaceae</taxon>
        <taxon>Catenulispora</taxon>
    </lineage>
</organism>
<dbReference type="InterPro" id="IPR018060">
    <property type="entry name" value="HTH_AraC"/>
</dbReference>
<evidence type="ECO:0000259" key="4">
    <source>
        <dbReference type="PROSITE" id="PS01124"/>
    </source>
</evidence>
<dbReference type="Gene3D" id="1.10.10.60">
    <property type="entry name" value="Homeodomain-like"/>
    <property type="match status" value="2"/>
</dbReference>
<keyword evidence="6" id="KW-1185">Reference proteome</keyword>